<dbReference type="RefSeq" id="WP_183167093.1">
    <property type="nucleotide sequence ID" value="NZ_JACHXI010000013.1"/>
</dbReference>
<dbReference type="AlphaFoldDB" id="A0A839T3U3"/>
<keyword evidence="2" id="KW-1133">Transmembrane helix</keyword>
<dbReference type="EMBL" id="JACHXI010000013">
    <property type="protein sequence ID" value="MBB3104201.1"/>
    <property type="molecule type" value="Genomic_DNA"/>
</dbReference>
<feature type="compositionally biased region" description="Basic and acidic residues" evidence="1">
    <location>
        <begin position="134"/>
        <end position="151"/>
    </location>
</feature>
<dbReference type="InterPro" id="IPR007313">
    <property type="entry name" value="FxsA"/>
</dbReference>
<feature type="transmembrane region" description="Helical" evidence="2">
    <location>
        <begin position="31"/>
        <end position="54"/>
    </location>
</feature>
<reference evidence="3 4" key="1">
    <citation type="submission" date="2020-08" db="EMBL/GenBank/DDBJ databases">
        <title>Genomic Encyclopedia of Type Strains, Phase III (KMG-III): the genomes of soil and plant-associated and newly described type strains.</title>
        <authorList>
            <person name="Whitman W."/>
        </authorList>
    </citation>
    <scope>NUCLEOTIDE SEQUENCE [LARGE SCALE GENOMIC DNA]</scope>
    <source>
        <strain evidence="3 4">CECT 4462</strain>
    </source>
</reference>
<evidence type="ECO:0000313" key="4">
    <source>
        <dbReference type="Proteomes" id="UP000549250"/>
    </source>
</evidence>
<evidence type="ECO:0000313" key="3">
    <source>
        <dbReference type="EMBL" id="MBB3104201.1"/>
    </source>
</evidence>
<dbReference type="Proteomes" id="UP000549250">
    <property type="component" value="Unassembled WGS sequence"/>
</dbReference>
<evidence type="ECO:0000256" key="2">
    <source>
        <dbReference type="SAM" id="Phobius"/>
    </source>
</evidence>
<keyword evidence="2" id="KW-0812">Transmembrane</keyword>
<dbReference type="PANTHER" id="PTHR35335:SF1">
    <property type="entry name" value="UPF0716 PROTEIN FXSA"/>
    <property type="match status" value="1"/>
</dbReference>
<evidence type="ECO:0000256" key="1">
    <source>
        <dbReference type="SAM" id="MobiDB-lite"/>
    </source>
</evidence>
<dbReference type="Pfam" id="PF04186">
    <property type="entry name" value="FxsA"/>
    <property type="match status" value="1"/>
</dbReference>
<organism evidence="3 4">
    <name type="scientific">Azomonas macrocytogenes</name>
    <name type="common">Azotobacter macrocytogenes</name>
    <dbReference type="NCBI Taxonomy" id="69962"/>
    <lineage>
        <taxon>Bacteria</taxon>
        <taxon>Pseudomonadati</taxon>
        <taxon>Pseudomonadota</taxon>
        <taxon>Gammaproteobacteria</taxon>
        <taxon>Pseudomonadales</taxon>
        <taxon>Pseudomonadaceae</taxon>
        <taxon>Azomonas</taxon>
    </lineage>
</organism>
<feature type="region of interest" description="Disordered" evidence="1">
    <location>
        <begin position="119"/>
        <end position="151"/>
    </location>
</feature>
<keyword evidence="2" id="KW-0472">Membrane</keyword>
<sequence>MQILFLFLLFPLAELALLIRVGSSIGVLPTLLLLVLSGVVGILLMRLAGFATAWRARESLARGQLPEREMLQGVVIAVAGGLLLLPGFLSDLLALLVLFPPSRRLMLTFLQRRIEAKMQRQPPFDKQTNSPPGAEHHRPEVIEGEWERKDK</sequence>
<proteinExistence type="predicted"/>
<feature type="transmembrane region" description="Helical" evidence="2">
    <location>
        <begin position="74"/>
        <end position="99"/>
    </location>
</feature>
<name>A0A839T3U3_AZOMA</name>
<dbReference type="GO" id="GO:0016020">
    <property type="term" value="C:membrane"/>
    <property type="evidence" value="ECO:0007669"/>
    <property type="project" value="InterPro"/>
</dbReference>
<accession>A0A839T3U3</accession>
<keyword evidence="4" id="KW-1185">Reference proteome</keyword>
<comment type="caution">
    <text evidence="3">The sequence shown here is derived from an EMBL/GenBank/DDBJ whole genome shotgun (WGS) entry which is preliminary data.</text>
</comment>
<dbReference type="NCBIfam" id="NF008528">
    <property type="entry name" value="PRK11463.1-2"/>
    <property type="match status" value="1"/>
</dbReference>
<gene>
    <name evidence="3" type="ORF">FHR87_002616</name>
</gene>
<dbReference type="PANTHER" id="PTHR35335">
    <property type="entry name" value="UPF0716 PROTEIN FXSA"/>
    <property type="match status" value="1"/>
</dbReference>
<protein>
    <submittedName>
        <fullName evidence="3">UPF0716 protein FxsA</fullName>
    </submittedName>
</protein>